<feature type="region of interest" description="Disordered" evidence="1">
    <location>
        <begin position="88"/>
        <end position="107"/>
    </location>
</feature>
<feature type="region of interest" description="Disordered" evidence="1">
    <location>
        <begin position="511"/>
        <end position="531"/>
    </location>
</feature>
<name>A0A7E4V807_PANRE</name>
<accession>A0A7E4V807</accession>
<sequence>MKSLSRHHVHRKPEPEHALLKCPKCPNRLRPLLLDMFEERGKTFQRVWWTCRGLRNKIQHNVIPLPNYNLMPKPLRYLYPTLFKSRSISPQKPTIHTPRRSVSPLPPMSAVVREEPSEAPPPSEPACETEEGFEALANRESFRKRKPGRPPSKTTEKASPEAPSSRRKFKGIVSGAKMPSPFENGLRKRGHLHAHEVRRLNGGENFNYALVDEIVEPTVKNARMELFPDVRTSLNAALAIRFARNEVMERVTDRMCVNGVMSTKEIALVEQRKLLQKVSEEYPLIIEEPRRPADVLSDGNGNDEASRTPSNGTSPSSNSNSNSQSNSQTGHASTTMTKAFTAFRQAEHRLSIVARLGHRKKASEIAAMNPKPSTFKSTTSRIVSDESRPSTSTASLDGDTDKSSQPREATVGAFDSPELSSIVQRHMQLLRNKKVKKAKKPATPKPMDAVVEEENFLHNISEADLDLEHYSFDDGLFHYPDVVTFEQAGISDQFNDDYGIFALGGNHDFDDLNIGDETTQDSSRYDLNPPL</sequence>
<feature type="region of interest" description="Disordered" evidence="1">
    <location>
        <begin position="363"/>
        <end position="417"/>
    </location>
</feature>
<dbReference type="AlphaFoldDB" id="A0A7E4V807"/>
<feature type="region of interest" description="Disordered" evidence="1">
    <location>
        <begin position="289"/>
        <end position="333"/>
    </location>
</feature>
<organism evidence="2 3">
    <name type="scientific">Panagrellus redivivus</name>
    <name type="common">Microworm</name>
    <dbReference type="NCBI Taxonomy" id="6233"/>
    <lineage>
        <taxon>Eukaryota</taxon>
        <taxon>Metazoa</taxon>
        <taxon>Ecdysozoa</taxon>
        <taxon>Nematoda</taxon>
        <taxon>Chromadorea</taxon>
        <taxon>Rhabditida</taxon>
        <taxon>Tylenchina</taxon>
        <taxon>Panagrolaimomorpha</taxon>
        <taxon>Panagrolaimoidea</taxon>
        <taxon>Panagrolaimidae</taxon>
        <taxon>Panagrellus</taxon>
    </lineage>
</organism>
<feature type="region of interest" description="Disordered" evidence="1">
    <location>
        <begin position="138"/>
        <end position="168"/>
    </location>
</feature>
<protein>
    <submittedName>
        <fullName evidence="3">ANK_REP_REGION domain-containing protein</fullName>
    </submittedName>
</protein>
<evidence type="ECO:0000313" key="3">
    <source>
        <dbReference type="WBParaSite" id="Pan_g17674.t1"/>
    </source>
</evidence>
<evidence type="ECO:0000313" key="2">
    <source>
        <dbReference type="Proteomes" id="UP000492821"/>
    </source>
</evidence>
<evidence type="ECO:0000256" key="1">
    <source>
        <dbReference type="SAM" id="MobiDB-lite"/>
    </source>
</evidence>
<proteinExistence type="predicted"/>
<reference evidence="2" key="1">
    <citation type="journal article" date="2013" name="Genetics">
        <title>The draft genome and transcriptome of Panagrellus redivivus are shaped by the harsh demands of a free-living lifestyle.</title>
        <authorList>
            <person name="Srinivasan J."/>
            <person name="Dillman A.R."/>
            <person name="Macchietto M.G."/>
            <person name="Heikkinen L."/>
            <person name="Lakso M."/>
            <person name="Fracchia K.M."/>
            <person name="Antoshechkin I."/>
            <person name="Mortazavi A."/>
            <person name="Wong G."/>
            <person name="Sternberg P.W."/>
        </authorList>
    </citation>
    <scope>NUCLEOTIDE SEQUENCE [LARGE SCALE GENOMIC DNA]</scope>
    <source>
        <strain evidence="2">MT8872</strain>
    </source>
</reference>
<dbReference type="Proteomes" id="UP000492821">
    <property type="component" value="Unassembled WGS sequence"/>
</dbReference>
<dbReference type="WBParaSite" id="Pan_g17674.t1">
    <property type="protein sequence ID" value="Pan_g17674.t1"/>
    <property type="gene ID" value="Pan_g17674"/>
</dbReference>
<keyword evidence="2" id="KW-1185">Reference proteome</keyword>
<reference evidence="3" key="2">
    <citation type="submission" date="2020-10" db="UniProtKB">
        <authorList>
            <consortium name="WormBaseParasite"/>
        </authorList>
    </citation>
    <scope>IDENTIFICATION</scope>
</reference>
<feature type="compositionally biased region" description="Low complexity" evidence="1">
    <location>
        <begin position="309"/>
        <end position="330"/>
    </location>
</feature>
<feature type="compositionally biased region" description="Polar residues" evidence="1">
    <location>
        <begin position="371"/>
        <end position="382"/>
    </location>
</feature>